<evidence type="ECO:0000259" key="16">
    <source>
        <dbReference type="Pfam" id="PF01764"/>
    </source>
</evidence>
<evidence type="ECO:0000256" key="4">
    <source>
        <dbReference type="ARBA" id="ARBA00022553"/>
    </source>
</evidence>
<comment type="catalytic activity">
    <reaction evidence="13">
        <text>a 1,2-diacyl-sn-glycerol + H2O = a 2-acylglycerol + a fatty acid + H(+)</text>
        <dbReference type="Rhea" id="RHEA:33275"/>
        <dbReference type="ChEBI" id="CHEBI:15377"/>
        <dbReference type="ChEBI" id="CHEBI:15378"/>
        <dbReference type="ChEBI" id="CHEBI:17389"/>
        <dbReference type="ChEBI" id="CHEBI:17815"/>
        <dbReference type="ChEBI" id="CHEBI:28868"/>
        <dbReference type="EC" id="3.1.1.116"/>
    </reaction>
    <physiologicalReaction direction="left-to-right" evidence="13">
        <dbReference type="Rhea" id="RHEA:33276"/>
    </physiologicalReaction>
</comment>
<keyword evidence="18" id="KW-1185">Reference proteome</keyword>
<comment type="caution">
    <text evidence="17">The sequence shown here is derived from an EMBL/GenBank/DDBJ whole genome shotgun (WGS) entry which is preliminary data.</text>
</comment>
<keyword evidence="11" id="KW-0443">Lipid metabolism</keyword>
<dbReference type="PANTHER" id="PTHR45792">
    <property type="entry name" value="DIACYLGLYCEROL LIPASE HOMOLOG-RELATED"/>
    <property type="match status" value="1"/>
</dbReference>
<dbReference type="PANTHER" id="PTHR45792:SF2">
    <property type="entry name" value="DIACYLGLYCEROL LIPASE-BETA"/>
    <property type="match status" value="1"/>
</dbReference>
<proteinExistence type="predicted"/>
<evidence type="ECO:0000256" key="15">
    <source>
        <dbReference type="SAM" id="Phobius"/>
    </source>
</evidence>
<evidence type="ECO:0000256" key="7">
    <source>
        <dbReference type="ARBA" id="ARBA00022801"/>
    </source>
</evidence>
<accession>A0AAD9R2C1</accession>
<dbReference type="InterPro" id="IPR002921">
    <property type="entry name" value="Fungal_lipase-type"/>
</dbReference>
<dbReference type="Gene3D" id="3.40.50.1820">
    <property type="entry name" value="alpha/beta hydrolase"/>
    <property type="match status" value="2"/>
</dbReference>
<dbReference type="Proteomes" id="UP001249851">
    <property type="component" value="Unassembled WGS sequence"/>
</dbReference>
<name>A0AAD9R2C1_ACRCE</name>
<dbReference type="InterPro" id="IPR052214">
    <property type="entry name" value="DAG_Lipase-Related"/>
</dbReference>
<keyword evidence="3" id="KW-1003">Cell membrane</keyword>
<organism evidence="17 18">
    <name type="scientific">Acropora cervicornis</name>
    <name type="common">Staghorn coral</name>
    <dbReference type="NCBI Taxonomy" id="6130"/>
    <lineage>
        <taxon>Eukaryota</taxon>
        <taxon>Metazoa</taxon>
        <taxon>Cnidaria</taxon>
        <taxon>Anthozoa</taxon>
        <taxon>Hexacorallia</taxon>
        <taxon>Scleractinia</taxon>
        <taxon>Astrocoeniina</taxon>
        <taxon>Acroporidae</taxon>
        <taxon>Acropora</taxon>
    </lineage>
</organism>
<gene>
    <name evidence="17" type="ORF">P5673_003111</name>
</gene>
<dbReference type="SUPFAM" id="SSF53474">
    <property type="entry name" value="alpha/beta-Hydrolases"/>
    <property type="match status" value="1"/>
</dbReference>
<evidence type="ECO:0000256" key="13">
    <source>
        <dbReference type="ARBA" id="ARBA00024531"/>
    </source>
</evidence>
<comment type="subcellular location">
    <subcellularLocation>
        <location evidence="2">Cell membrane</location>
        <topology evidence="2">Multi-pass membrane protein</topology>
    </subcellularLocation>
</comment>
<dbReference type="Pfam" id="PF01764">
    <property type="entry name" value="Lipase_3"/>
    <property type="match status" value="1"/>
</dbReference>
<dbReference type="GO" id="GO:0019369">
    <property type="term" value="P:arachidonate metabolic process"/>
    <property type="evidence" value="ECO:0007669"/>
    <property type="project" value="TreeGrafter"/>
</dbReference>
<dbReference type="GO" id="GO:0005886">
    <property type="term" value="C:plasma membrane"/>
    <property type="evidence" value="ECO:0007669"/>
    <property type="project" value="UniProtKB-SubCell"/>
</dbReference>
<feature type="transmembrane region" description="Helical" evidence="15">
    <location>
        <begin position="18"/>
        <end position="39"/>
    </location>
</feature>
<evidence type="ECO:0000256" key="3">
    <source>
        <dbReference type="ARBA" id="ARBA00022475"/>
    </source>
</evidence>
<dbReference type="CDD" id="cd00519">
    <property type="entry name" value="Lipase_3"/>
    <property type="match status" value="1"/>
</dbReference>
<evidence type="ECO:0000313" key="18">
    <source>
        <dbReference type="Proteomes" id="UP001249851"/>
    </source>
</evidence>
<feature type="transmembrane region" description="Helical" evidence="15">
    <location>
        <begin position="59"/>
        <end position="78"/>
    </location>
</feature>
<feature type="transmembrane region" description="Helical" evidence="15">
    <location>
        <begin position="121"/>
        <end position="142"/>
    </location>
</feature>
<reference evidence="17" key="1">
    <citation type="journal article" date="2023" name="G3 (Bethesda)">
        <title>Whole genome assembly and annotation of the endangered Caribbean coral Acropora cervicornis.</title>
        <authorList>
            <person name="Selwyn J.D."/>
            <person name="Vollmer S.V."/>
        </authorList>
    </citation>
    <scope>NUCLEOTIDE SEQUENCE</scope>
    <source>
        <strain evidence="17">K2</strain>
    </source>
</reference>
<evidence type="ECO:0000256" key="9">
    <source>
        <dbReference type="ARBA" id="ARBA00022963"/>
    </source>
</evidence>
<keyword evidence="8" id="KW-0106">Calcium</keyword>
<dbReference type="InterPro" id="IPR029058">
    <property type="entry name" value="AB_hydrolase_fold"/>
</dbReference>
<dbReference type="AlphaFoldDB" id="A0AAD9R2C1"/>
<dbReference type="GO" id="GO:0016298">
    <property type="term" value="F:lipase activity"/>
    <property type="evidence" value="ECO:0007669"/>
    <property type="project" value="TreeGrafter"/>
</dbReference>
<evidence type="ECO:0000256" key="11">
    <source>
        <dbReference type="ARBA" id="ARBA00023098"/>
    </source>
</evidence>
<feature type="transmembrane region" description="Helical" evidence="15">
    <location>
        <begin position="98"/>
        <end position="115"/>
    </location>
</feature>
<dbReference type="EMBL" id="JARQWQ010000005">
    <property type="protein sequence ID" value="KAK2571722.1"/>
    <property type="molecule type" value="Genomic_DNA"/>
</dbReference>
<comment type="cofactor">
    <cofactor evidence="1">
        <name>Ca(2+)</name>
        <dbReference type="ChEBI" id="CHEBI:29108"/>
    </cofactor>
</comment>
<evidence type="ECO:0000256" key="6">
    <source>
        <dbReference type="ARBA" id="ARBA00022723"/>
    </source>
</evidence>
<evidence type="ECO:0000256" key="8">
    <source>
        <dbReference type="ARBA" id="ARBA00022837"/>
    </source>
</evidence>
<sequence length="460" mass="50515">MPGLVAFDRRWHIGSDDLFFPAAIGLVIRFCWLFVISIIYGLENDEIKNCEASRQLEVFFIGVIVISSLVIINEGAILYVSMQGTLIDSRPRRHMPKLLYVQLALYIPELVWAILGTYWTAAHVSFMCQVSLIVAVAVSVALQWSMLMWEKRCNRLCCCLAGRDHQYLSAVSDISEVLSAWFHDADVVASDIAVGLILLQQQQEQMQAEERSQPGESITTKGTPVNFNEPKEKGIVEDAYYFIKFALGSYGCCACCNPPPQHIHKDNCCQSNSTGLKLQTQLGDDDLIYCSYQDKIYEVPFYVAVDHLKRAVVVSIRGSMSLQDAMTDLTAQQQEFDIEGTPGACYAHKGYGLVIVGHSLGAGTASLLSVLLKPAYPELKCFAYSNPSVLRMGVNSSLELRDDLASVIRSCSLPKVVGKPSASVLAPHRGGTLAKVTVGLFSLALDNAGPLLMVSLGRIT</sequence>
<dbReference type="EC" id="3.1.1.116" evidence="14"/>
<evidence type="ECO:0000256" key="5">
    <source>
        <dbReference type="ARBA" id="ARBA00022692"/>
    </source>
</evidence>
<keyword evidence="7" id="KW-0378">Hydrolase</keyword>
<evidence type="ECO:0000256" key="1">
    <source>
        <dbReference type="ARBA" id="ARBA00001913"/>
    </source>
</evidence>
<keyword evidence="5 15" id="KW-0812">Transmembrane</keyword>
<keyword evidence="9" id="KW-0442">Lipid degradation</keyword>
<keyword evidence="6" id="KW-0479">Metal-binding</keyword>
<feature type="domain" description="Fungal lipase-type" evidence="16">
    <location>
        <begin position="346"/>
        <end position="391"/>
    </location>
</feature>
<evidence type="ECO:0000256" key="12">
    <source>
        <dbReference type="ARBA" id="ARBA00023136"/>
    </source>
</evidence>
<keyword evidence="10 15" id="KW-1133">Transmembrane helix</keyword>
<evidence type="ECO:0000313" key="17">
    <source>
        <dbReference type="EMBL" id="KAK2571722.1"/>
    </source>
</evidence>
<evidence type="ECO:0000256" key="14">
    <source>
        <dbReference type="ARBA" id="ARBA00026104"/>
    </source>
</evidence>
<dbReference type="GO" id="GO:0046872">
    <property type="term" value="F:metal ion binding"/>
    <property type="evidence" value="ECO:0007669"/>
    <property type="project" value="UniProtKB-KW"/>
</dbReference>
<dbReference type="GO" id="GO:0046340">
    <property type="term" value="P:diacylglycerol catabolic process"/>
    <property type="evidence" value="ECO:0007669"/>
    <property type="project" value="TreeGrafter"/>
</dbReference>
<evidence type="ECO:0000256" key="10">
    <source>
        <dbReference type="ARBA" id="ARBA00022989"/>
    </source>
</evidence>
<protein>
    <recommendedName>
        <fullName evidence="14">sn-1-specific diacylglycerol lipase</fullName>
        <ecNumber evidence="14">3.1.1.116</ecNumber>
    </recommendedName>
</protein>
<keyword evidence="4" id="KW-0597">Phosphoprotein</keyword>
<reference evidence="17" key="2">
    <citation type="journal article" date="2023" name="Science">
        <title>Genomic signatures of disease resistance in endangered staghorn corals.</title>
        <authorList>
            <person name="Vollmer S.V."/>
            <person name="Selwyn J.D."/>
            <person name="Despard B.A."/>
            <person name="Roesel C.L."/>
        </authorList>
    </citation>
    <scope>NUCLEOTIDE SEQUENCE</scope>
    <source>
        <strain evidence="17">K2</strain>
    </source>
</reference>
<evidence type="ECO:0000256" key="2">
    <source>
        <dbReference type="ARBA" id="ARBA00004651"/>
    </source>
</evidence>
<keyword evidence="12 15" id="KW-0472">Membrane</keyword>